<comment type="caution">
    <text evidence="2">The sequence shown here is derived from an EMBL/GenBank/DDBJ whole genome shotgun (WGS) entry which is preliminary data.</text>
</comment>
<evidence type="ECO:0000313" key="3">
    <source>
        <dbReference type="Proteomes" id="UP001295794"/>
    </source>
</evidence>
<dbReference type="AlphaFoldDB" id="A0AAD2HG59"/>
<name>A0AAD2HG59_9AGAR</name>
<protein>
    <submittedName>
        <fullName evidence="2">Uncharacterized protein</fullName>
    </submittedName>
</protein>
<keyword evidence="3" id="KW-1185">Reference proteome</keyword>
<dbReference type="Proteomes" id="UP001295794">
    <property type="component" value="Unassembled WGS sequence"/>
</dbReference>
<accession>A0AAD2HG59</accession>
<sequence length="198" mass="21695">MACARRVSNPVHVVIGTALVRVQIDLGDCSTVLVNHTTRRVRSVSGRAAEWQITCLRYLSIVPQTMGVPVFKNTGRPSSIARGACTAACRVPLDDAHTHAHTLAHLLIRTRHVTEPRALNGNPPEHEHEQHSDSHRTGGARQRLGWGPLATAIPCASIRRLQKAPHVCARATLRATQERRLALPVPPDPVQGHLLCFF</sequence>
<reference evidence="2" key="1">
    <citation type="submission" date="2023-11" db="EMBL/GenBank/DDBJ databases">
        <authorList>
            <person name="De Vega J J."/>
            <person name="De Vega J J."/>
        </authorList>
    </citation>
    <scope>NUCLEOTIDE SEQUENCE</scope>
</reference>
<organism evidence="2 3">
    <name type="scientific">Mycena citricolor</name>
    <dbReference type="NCBI Taxonomy" id="2018698"/>
    <lineage>
        <taxon>Eukaryota</taxon>
        <taxon>Fungi</taxon>
        <taxon>Dikarya</taxon>
        <taxon>Basidiomycota</taxon>
        <taxon>Agaricomycotina</taxon>
        <taxon>Agaricomycetes</taxon>
        <taxon>Agaricomycetidae</taxon>
        <taxon>Agaricales</taxon>
        <taxon>Marasmiineae</taxon>
        <taxon>Mycenaceae</taxon>
        <taxon>Mycena</taxon>
    </lineage>
</organism>
<feature type="compositionally biased region" description="Basic and acidic residues" evidence="1">
    <location>
        <begin position="124"/>
        <end position="136"/>
    </location>
</feature>
<dbReference type="EMBL" id="CAVNYO010000405">
    <property type="protein sequence ID" value="CAK5275167.1"/>
    <property type="molecule type" value="Genomic_DNA"/>
</dbReference>
<evidence type="ECO:0000313" key="2">
    <source>
        <dbReference type="EMBL" id="CAK5275167.1"/>
    </source>
</evidence>
<evidence type="ECO:0000256" key="1">
    <source>
        <dbReference type="SAM" id="MobiDB-lite"/>
    </source>
</evidence>
<feature type="region of interest" description="Disordered" evidence="1">
    <location>
        <begin position="116"/>
        <end position="142"/>
    </location>
</feature>
<proteinExistence type="predicted"/>
<gene>
    <name evidence="2" type="ORF">MYCIT1_LOCUS22747</name>
</gene>